<reference evidence="4 5" key="1">
    <citation type="submission" date="2024-06" db="EMBL/GenBank/DDBJ databases">
        <title>Complete genome of Phlyctema vagabunda strain 19-DSS-EL-015.</title>
        <authorList>
            <person name="Fiorenzani C."/>
        </authorList>
    </citation>
    <scope>NUCLEOTIDE SEQUENCE [LARGE SCALE GENOMIC DNA]</scope>
    <source>
        <strain evidence="4 5">19-DSS-EL-015</strain>
    </source>
</reference>
<accession>A0ABR4PM88</accession>
<dbReference type="PANTHER" id="PTHR44873:SF1">
    <property type="entry name" value="DNAJ HOMOLOG SUBFAMILY C MEMBER 30, MITOCHONDRIAL"/>
    <property type="match status" value="1"/>
</dbReference>
<dbReference type="Gene3D" id="1.10.287.110">
    <property type="entry name" value="DnaJ domain"/>
    <property type="match status" value="1"/>
</dbReference>
<dbReference type="EMBL" id="JBFCZG010000003">
    <property type="protein sequence ID" value="KAL3424449.1"/>
    <property type="molecule type" value="Genomic_DNA"/>
</dbReference>
<dbReference type="InterPro" id="IPR036869">
    <property type="entry name" value="J_dom_sf"/>
</dbReference>
<dbReference type="SUPFAM" id="SSF46565">
    <property type="entry name" value="Chaperone J-domain"/>
    <property type="match status" value="1"/>
</dbReference>
<dbReference type="PANTHER" id="PTHR44873">
    <property type="entry name" value="DNAJ HOMOLOG SUBFAMILY C MEMBER 30, MITOCHONDRIAL"/>
    <property type="match status" value="1"/>
</dbReference>
<dbReference type="Proteomes" id="UP001629113">
    <property type="component" value="Unassembled WGS sequence"/>
</dbReference>
<proteinExistence type="predicted"/>
<feature type="compositionally biased region" description="Basic and acidic residues" evidence="1">
    <location>
        <begin position="202"/>
        <end position="217"/>
    </location>
</feature>
<name>A0ABR4PM88_9HELO</name>
<dbReference type="CDD" id="cd06257">
    <property type="entry name" value="DnaJ"/>
    <property type="match status" value="1"/>
</dbReference>
<keyword evidence="2" id="KW-0472">Membrane</keyword>
<keyword evidence="2" id="KW-0812">Transmembrane</keyword>
<protein>
    <submittedName>
        <fullName evidence="4">Chaperone protein DnaJ</fullName>
    </submittedName>
</protein>
<feature type="compositionally biased region" description="Low complexity" evidence="1">
    <location>
        <begin position="106"/>
        <end position="122"/>
    </location>
</feature>
<evidence type="ECO:0000313" key="4">
    <source>
        <dbReference type="EMBL" id="KAL3424449.1"/>
    </source>
</evidence>
<sequence length="277" mass="30603">MPPRSLFSPLAPAPRLPVYKSRRLFYSSPIFRVAAGLPNHYDTLKIPTNATPSEVKKSFYSLSKTHHPDRNPDDPNASERFVKISEAYTILGTPAKRQQYDRDFLRSSPSHAAGHGASHARPTGSYSSSGPVGGRPASGLSKRRTQFRGPPPSFYRSGGWGEHSAKRQAAQGGTSHAPPSGEATQNSGTAGGMGPGQSPWRGENDVPHFDREGHFRTQDNIYSQQRRRRQSRMEQYDPIVPDRGTLGKFLLLTSIVFFAVFVPGFVFDRVPKKKNVD</sequence>
<feature type="transmembrane region" description="Helical" evidence="2">
    <location>
        <begin position="249"/>
        <end position="267"/>
    </location>
</feature>
<evidence type="ECO:0000256" key="2">
    <source>
        <dbReference type="SAM" id="Phobius"/>
    </source>
</evidence>
<dbReference type="InterPro" id="IPR001623">
    <property type="entry name" value="DnaJ_domain"/>
</dbReference>
<keyword evidence="2" id="KW-1133">Transmembrane helix</keyword>
<feature type="domain" description="J" evidence="3">
    <location>
        <begin position="39"/>
        <end position="104"/>
    </location>
</feature>
<dbReference type="PROSITE" id="PS50076">
    <property type="entry name" value="DNAJ_2"/>
    <property type="match status" value="1"/>
</dbReference>
<dbReference type="PRINTS" id="PR00625">
    <property type="entry name" value="JDOMAIN"/>
</dbReference>
<dbReference type="Pfam" id="PF00226">
    <property type="entry name" value="DnaJ"/>
    <property type="match status" value="1"/>
</dbReference>
<dbReference type="SMART" id="SM00271">
    <property type="entry name" value="DnaJ"/>
    <property type="match status" value="1"/>
</dbReference>
<comment type="caution">
    <text evidence="4">The sequence shown here is derived from an EMBL/GenBank/DDBJ whole genome shotgun (WGS) entry which is preliminary data.</text>
</comment>
<evidence type="ECO:0000256" key="1">
    <source>
        <dbReference type="SAM" id="MobiDB-lite"/>
    </source>
</evidence>
<organism evidence="4 5">
    <name type="scientific">Phlyctema vagabunda</name>
    <dbReference type="NCBI Taxonomy" id="108571"/>
    <lineage>
        <taxon>Eukaryota</taxon>
        <taxon>Fungi</taxon>
        <taxon>Dikarya</taxon>
        <taxon>Ascomycota</taxon>
        <taxon>Pezizomycotina</taxon>
        <taxon>Leotiomycetes</taxon>
        <taxon>Helotiales</taxon>
        <taxon>Dermateaceae</taxon>
        <taxon>Phlyctema</taxon>
    </lineage>
</organism>
<gene>
    <name evidence="4" type="ORF">PVAG01_03730</name>
</gene>
<feature type="region of interest" description="Disordered" evidence="1">
    <location>
        <begin position="106"/>
        <end position="239"/>
    </location>
</feature>
<evidence type="ECO:0000259" key="3">
    <source>
        <dbReference type="PROSITE" id="PS50076"/>
    </source>
</evidence>
<keyword evidence="5" id="KW-1185">Reference proteome</keyword>
<evidence type="ECO:0000313" key="5">
    <source>
        <dbReference type="Proteomes" id="UP001629113"/>
    </source>
</evidence>
<dbReference type="InterPro" id="IPR053025">
    <property type="entry name" value="Mito_ATP_Synthase-Asso"/>
</dbReference>